<name>A0A0F3IUS0_9PROT</name>
<dbReference type="AlphaFoldDB" id="A0A0F3IUS0"/>
<reference evidence="1 2" key="1">
    <citation type="submission" date="2015-03" db="EMBL/GenBank/DDBJ databases">
        <title>Draft genome sequence of Elstera litoralis.</title>
        <authorList>
            <person name="Rahalkar M.C."/>
            <person name="Dhakephalkar P.K."/>
            <person name="Pore S.D."/>
            <person name="Arora P."/>
            <person name="Kapse N.G."/>
            <person name="Pandit P.S."/>
        </authorList>
    </citation>
    <scope>NUCLEOTIDE SEQUENCE [LARGE SCALE GENOMIC DNA]</scope>
    <source>
        <strain evidence="1 2">Dia-1</strain>
    </source>
</reference>
<dbReference type="RefSeq" id="WP_045776079.1">
    <property type="nucleotide sequence ID" value="NZ_LAJY01000300.1"/>
</dbReference>
<dbReference type="SUPFAM" id="SSF52540">
    <property type="entry name" value="P-loop containing nucleoside triphosphate hydrolases"/>
    <property type="match status" value="1"/>
</dbReference>
<dbReference type="Proteomes" id="UP000033774">
    <property type="component" value="Unassembled WGS sequence"/>
</dbReference>
<protein>
    <recommendedName>
        <fullName evidence="3">ATP-binding protein</fullName>
    </recommendedName>
</protein>
<dbReference type="OrthoDB" id="6278038at2"/>
<evidence type="ECO:0000313" key="2">
    <source>
        <dbReference type="Proteomes" id="UP000033774"/>
    </source>
</evidence>
<evidence type="ECO:0000313" key="1">
    <source>
        <dbReference type="EMBL" id="KJV09344.1"/>
    </source>
</evidence>
<evidence type="ECO:0008006" key="3">
    <source>
        <dbReference type="Google" id="ProtNLM"/>
    </source>
</evidence>
<gene>
    <name evidence="1" type="ORF">VZ95_12155</name>
</gene>
<proteinExistence type="predicted"/>
<comment type="caution">
    <text evidence="1">The sequence shown here is derived from an EMBL/GenBank/DDBJ whole genome shotgun (WGS) entry which is preliminary data.</text>
</comment>
<accession>A0A0F3IUS0</accession>
<dbReference type="Gene3D" id="3.40.50.300">
    <property type="entry name" value="P-loop containing nucleotide triphosphate hydrolases"/>
    <property type="match status" value="1"/>
</dbReference>
<dbReference type="InterPro" id="IPR027417">
    <property type="entry name" value="P-loop_NTPase"/>
</dbReference>
<organism evidence="1 2">
    <name type="scientific">Elstera litoralis</name>
    <dbReference type="NCBI Taxonomy" id="552518"/>
    <lineage>
        <taxon>Bacteria</taxon>
        <taxon>Pseudomonadati</taxon>
        <taxon>Pseudomonadota</taxon>
        <taxon>Alphaproteobacteria</taxon>
        <taxon>Rhodospirillales</taxon>
        <taxon>Rhodospirillaceae</taxon>
        <taxon>Elstera</taxon>
    </lineage>
</organism>
<sequence length="206" mass="22765">MGAVLDGSSVGRDVNIHYYITRDSVAFVGQRDVPESAPSLVWSNLPDAIEAGAPNSFSLLRWDFRLVETLYGRAEAQEKILNWARGSRNAALARLIHGEGGAGKTRLAAEVAKILRNEGWTAGFLPRNTTEFYFPANPKGVLLIVDYPEEQPERTKALLDRLADLAETTHPLRVLFLSRRPYDQWIEQATHLGGRFGGQAIAAPQP</sequence>
<dbReference type="EMBL" id="LAJY01000300">
    <property type="protein sequence ID" value="KJV09344.1"/>
    <property type="molecule type" value="Genomic_DNA"/>
</dbReference>
<keyword evidence="2" id="KW-1185">Reference proteome</keyword>